<gene>
    <name evidence="1" type="ORF">BN2614_LOCUS5</name>
</gene>
<evidence type="ECO:0000313" key="2">
    <source>
        <dbReference type="Proteomes" id="UP000269945"/>
    </source>
</evidence>
<feature type="non-terminal residue" evidence="1">
    <location>
        <position position="173"/>
    </location>
</feature>
<evidence type="ECO:0000313" key="1">
    <source>
        <dbReference type="EMBL" id="VCW97485.1"/>
    </source>
</evidence>
<protein>
    <submittedName>
        <fullName evidence="1">Uncharacterized protein</fullName>
    </submittedName>
</protein>
<comment type="caution">
    <text evidence="1">The sequence shown here is derived from an EMBL/GenBank/DDBJ whole genome shotgun (WGS) entry which is preliminary data.</text>
</comment>
<sequence length="173" mass="19279">MVCNGILGPKEYPLGDICFWPNPSFWNHMKLLMLPPLPLRELTQKLRGTPGSLLLPSLAKHNTPPRLSRSCPLLVGSWSRPTFQNKSSHSLCNMASWVPGESEGELVPRTSWCPGGLRELSLLPPCSGLWLAGQPCRCSLAEWENAPSPATTWYSCRADTKSHNPGHCFFFFF</sequence>
<reference evidence="1 2" key="1">
    <citation type="submission" date="2018-10" db="EMBL/GenBank/DDBJ databases">
        <authorList>
            <person name="Ekblom R."/>
            <person name="Jareborg N."/>
        </authorList>
    </citation>
    <scope>NUCLEOTIDE SEQUENCE [LARGE SCALE GENOMIC DNA]</scope>
    <source>
        <tissue evidence="1">Muscle</tissue>
    </source>
</reference>
<dbReference type="AlphaFoldDB" id="A0A9X9LVP4"/>
<proteinExistence type="predicted"/>
<dbReference type="EMBL" id="CYRY02021995">
    <property type="protein sequence ID" value="VCW97485.1"/>
    <property type="molecule type" value="Genomic_DNA"/>
</dbReference>
<organism evidence="1 2">
    <name type="scientific">Gulo gulo</name>
    <name type="common">Wolverine</name>
    <name type="synonym">Gluton</name>
    <dbReference type="NCBI Taxonomy" id="48420"/>
    <lineage>
        <taxon>Eukaryota</taxon>
        <taxon>Metazoa</taxon>
        <taxon>Chordata</taxon>
        <taxon>Craniata</taxon>
        <taxon>Vertebrata</taxon>
        <taxon>Euteleostomi</taxon>
        <taxon>Mammalia</taxon>
        <taxon>Eutheria</taxon>
        <taxon>Laurasiatheria</taxon>
        <taxon>Carnivora</taxon>
        <taxon>Caniformia</taxon>
        <taxon>Musteloidea</taxon>
        <taxon>Mustelidae</taxon>
        <taxon>Guloninae</taxon>
        <taxon>Gulo</taxon>
    </lineage>
</organism>
<dbReference type="Proteomes" id="UP000269945">
    <property type="component" value="Unassembled WGS sequence"/>
</dbReference>
<accession>A0A9X9LVP4</accession>
<keyword evidence="2" id="KW-1185">Reference proteome</keyword>
<name>A0A9X9LVP4_GULGU</name>